<dbReference type="InterPro" id="IPR003765">
    <property type="entry name" value="NO3_reductase_chaperone_NarJ"/>
</dbReference>
<comment type="caution">
    <text evidence="2">The sequence shown here is derived from an EMBL/GenBank/DDBJ whole genome shotgun (WGS) entry which is preliminary data.</text>
</comment>
<name>A0A937FG22_9CLOT</name>
<dbReference type="Gene3D" id="1.20.120.700">
    <property type="entry name" value="nitrate reductase, subunit delta (NarJ)"/>
    <property type="match status" value="1"/>
</dbReference>
<dbReference type="Pfam" id="PF02613">
    <property type="entry name" value="Nitrate_red_del"/>
    <property type="match status" value="1"/>
</dbReference>
<dbReference type="GO" id="GO:0042128">
    <property type="term" value="P:nitrate assimilation"/>
    <property type="evidence" value="ECO:0007669"/>
    <property type="project" value="UniProtKB-KW"/>
</dbReference>
<reference evidence="2" key="1">
    <citation type="submission" date="2021-01" db="EMBL/GenBank/DDBJ databases">
        <title>Genome public.</title>
        <authorList>
            <person name="Liu C."/>
            <person name="Sun Q."/>
        </authorList>
    </citation>
    <scope>NUCLEOTIDE SEQUENCE</scope>
    <source>
        <strain evidence="2">YIM B02565</strain>
    </source>
</reference>
<evidence type="ECO:0000313" key="2">
    <source>
        <dbReference type="EMBL" id="MBL4933305.1"/>
    </source>
</evidence>
<keyword evidence="3" id="KW-1185">Reference proteome</keyword>
<dbReference type="RefSeq" id="WP_202768722.1">
    <property type="nucleotide sequence ID" value="NZ_JAESWA010000023.1"/>
</dbReference>
<dbReference type="AlphaFoldDB" id="A0A937FG22"/>
<evidence type="ECO:0000313" key="3">
    <source>
        <dbReference type="Proteomes" id="UP000623681"/>
    </source>
</evidence>
<accession>A0A937FG22</accession>
<dbReference type="EMBL" id="JAESWA010000023">
    <property type="protein sequence ID" value="MBL4933305.1"/>
    <property type="molecule type" value="Genomic_DNA"/>
</dbReference>
<dbReference type="PANTHER" id="PTHR43680:SF2">
    <property type="entry name" value="NITRATE REDUCTASE MOLYBDENUM COFACTOR ASSEMBLY CHAPERONE NARJ"/>
    <property type="match status" value="1"/>
</dbReference>
<dbReference type="GO" id="GO:0051131">
    <property type="term" value="P:chaperone-mediated protein complex assembly"/>
    <property type="evidence" value="ECO:0007669"/>
    <property type="project" value="InterPro"/>
</dbReference>
<protein>
    <submittedName>
        <fullName evidence="2">Nitrate reductase molybdenum cofactor assembly chaperone</fullName>
    </submittedName>
</protein>
<proteinExistence type="predicted"/>
<dbReference type="GO" id="GO:0016530">
    <property type="term" value="F:metallochaperone activity"/>
    <property type="evidence" value="ECO:0007669"/>
    <property type="project" value="TreeGrafter"/>
</dbReference>
<dbReference type="InterPro" id="IPR020945">
    <property type="entry name" value="DMSO/NO3_reduct_chaperone"/>
</dbReference>
<dbReference type="InterPro" id="IPR036411">
    <property type="entry name" value="TorD-like_sf"/>
</dbReference>
<dbReference type="Proteomes" id="UP000623681">
    <property type="component" value="Unassembled WGS sequence"/>
</dbReference>
<organism evidence="2 3">
    <name type="scientific">Clostridium paridis</name>
    <dbReference type="NCBI Taxonomy" id="2803863"/>
    <lineage>
        <taxon>Bacteria</taxon>
        <taxon>Bacillati</taxon>
        <taxon>Bacillota</taxon>
        <taxon>Clostridia</taxon>
        <taxon>Eubacteriales</taxon>
        <taxon>Clostridiaceae</taxon>
        <taxon>Clostridium</taxon>
    </lineage>
</organism>
<dbReference type="GO" id="GO:0051082">
    <property type="term" value="F:unfolded protein binding"/>
    <property type="evidence" value="ECO:0007669"/>
    <property type="project" value="InterPro"/>
</dbReference>
<evidence type="ECO:0000256" key="1">
    <source>
        <dbReference type="ARBA" id="ARBA00023063"/>
    </source>
</evidence>
<keyword evidence="1" id="KW-0534">Nitrate assimilation</keyword>
<sequence>MNDDFIKKIYLITSFLLRYPDNNWFIELKEIKKEIEEEGNKKEWSEVLSFIKYVENTMELDLQELYVSTFDFTNMTPLNLSYFKYKEDRDRGMGLLNIKEKYRKAGFEMVENELPDFLPLILEFSALSLNNEILMEYKEAIYEMFLKLSREGNPYNKVLNILLKVLKKDEIDCELTGGGNL</sequence>
<dbReference type="Gene3D" id="1.10.4070.10">
    <property type="entry name" value="putative redox-enzyme maturation protein domain"/>
    <property type="match status" value="1"/>
</dbReference>
<gene>
    <name evidence="2" type="primary">narJ</name>
    <name evidence="2" type="ORF">JK634_15935</name>
</gene>
<dbReference type="SUPFAM" id="SSF89155">
    <property type="entry name" value="TorD-like"/>
    <property type="match status" value="1"/>
</dbReference>
<dbReference type="PANTHER" id="PTHR43680">
    <property type="entry name" value="NITRATE REDUCTASE MOLYBDENUM COFACTOR ASSEMBLY CHAPERONE"/>
    <property type="match status" value="1"/>
</dbReference>
<dbReference type="NCBIfam" id="TIGR00684">
    <property type="entry name" value="narJ"/>
    <property type="match status" value="1"/>
</dbReference>